<dbReference type="GO" id="GO:0005829">
    <property type="term" value="C:cytosol"/>
    <property type="evidence" value="ECO:0007669"/>
    <property type="project" value="TreeGrafter"/>
</dbReference>
<keyword evidence="3 16" id="KW-0349">Heme</keyword>
<dbReference type="RefSeq" id="WP_149757283.1">
    <property type="nucleotide sequence ID" value="NZ_BSPE01000002.1"/>
</dbReference>
<keyword evidence="7 16" id="KW-0274">FAD</keyword>
<evidence type="ECO:0000313" key="20">
    <source>
        <dbReference type="EMBL" id="SFJ89178.1"/>
    </source>
</evidence>
<dbReference type="GO" id="GO:0005506">
    <property type="term" value="F:iron ion binding"/>
    <property type="evidence" value="ECO:0007669"/>
    <property type="project" value="UniProtKB-UniRule"/>
</dbReference>
<keyword evidence="5 16" id="KW-0288">FMN</keyword>
<dbReference type="InterPro" id="IPR017938">
    <property type="entry name" value="Riboflavin_synthase-like_b-brl"/>
</dbReference>
<dbReference type="PANTHER" id="PTHR19384:SF17">
    <property type="entry name" value="NADPH--CYTOCHROME P450 REDUCTASE"/>
    <property type="match status" value="1"/>
</dbReference>
<dbReference type="AlphaFoldDB" id="A0A1I3V171"/>
<keyword evidence="12 16" id="KW-0503">Monooxygenase</keyword>
<evidence type="ECO:0000256" key="5">
    <source>
        <dbReference type="ARBA" id="ARBA00022643"/>
    </source>
</evidence>
<dbReference type="InterPro" id="IPR001094">
    <property type="entry name" value="Flavdoxin-like"/>
</dbReference>
<dbReference type="PRINTS" id="PR00371">
    <property type="entry name" value="FPNCR"/>
</dbReference>
<organism evidence="20 21">
    <name type="scientific">Neomesorhizobium albiziae</name>
    <dbReference type="NCBI Taxonomy" id="335020"/>
    <lineage>
        <taxon>Bacteria</taxon>
        <taxon>Pseudomonadati</taxon>
        <taxon>Pseudomonadota</taxon>
        <taxon>Alphaproteobacteria</taxon>
        <taxon>Hyphomicrobiales</taxon>
        <taxon>Phyllobacteriaceae</taxon>
        <taxon>Neomesorhizobium</taxon>
    </lineage>
</organism>
<dbReference type="InterPro" id="IPR036396">
    <property type="entry name" value="Cyt_P450_sf"/>
</dbReference>
<dbReference type="GO" id="GO:0050660">
    <property type="term" value="F:flavin adenine dinucleotide binding"/>
    <property type="evidence" value="ECO:0007669"/>
    <property type="project" value="TreeGrafter"/>
</dbReference>
<feature type="domain" description="FAD-binding FR-type" evidence="19">
    <location>
        <begin position="676"/>
        <end position="915"/>
    </location>
</feature>
<evidence type="ECO:0000313" key="21">
    <source>
        <dbReference type="Proteomes" id="UP000323300"/>
    </source>
</evidence>
<dbReference type="InterPro" id="IPR039261">
    <property type="entry name" value="FNR_nucleotide-bd"/>
</dbReference>
<evidence type="ECO:0000256" key="10">
    <source>
        <dbReference type="ARBA" id="ARBA00023002"/>
    </source>
</evidence>
<dbReference type="InterPro" id="IPR023206">
    <property type="entry name" value="Bifunctional_P450_P450_red"/>
</dbReference>
<dbReference type="Pfam" id="PF00175">
    <property type="entry name" value="NAD_binding_1"/>
    <property type="match status" value="1"/>
</dbReference>
<dbReference type="InterPro" id="IPR003097">
    <property type="entry name" value="CysJ-like_FAD-binding"/>
</dbReference>
<dbReference type="PIRSF" id="PIRSF000209">
    <property type="entry name" value="Bifunctional_P450_P450R"/>
    <property type="match status" value="1"/>
</dbReference>
<evidence type="ECO:0000256" key="12">
    <source>
        <dbReference type="ARBA" id="ARBA00023033"/>
    </source>
</evidence>
<keyword evidence="13" id="KW-0028">Amino-acid biosynthesis</keyword>
<dbReference type="GO" id="GO:0010181">
    <property type="term" value="F:FMN binding"/>
    <property type="evidence" value="ECO:0007669"/>
    <property type="project" value="UniProtKB-UniRule"/>
</dbReference>
<dbReference type="Gene3D" id="3.40.50.80">
    <property type="entry name" value="Nucleotide-binding domain of ferredoxin-NADP reductase (FNR) module"/>
    <property type="match status" value="1"/>
</dbReference>
<dbReference type="GO" id="GO:0070330">
    <property type="term" value="F:aromatase activity"/>
    <property type="evidence" value="ECO:0007669"/>
    <property type="project" value="UniProtKB-UniRule"/>
</dbReference>
<evidence type="ECO:0000256" key="14">
    <source>
        <dbReference type="ARBA" id="ARBA00049342"/>
    </source>
</evidence>
<evidence type="ECO:0000259" key="18">
    <source>
        <dbReference type="PROSITE" id="PS50902"/>
    </source>
</evidence>
<dbReference type="OrthoDB" id="9816402at2"/>
<keyword evidence="4 16" id="KW-0285">Flavoprotein</keyword>
<evidence type="ECO:0000256" key="17">
    <source>
        <dbReference type="PIRSR" id="PIRSR000209-1"/>
    </source>
</evidence>
<dbReference type="Pfam" id="PF00258">
    <property type="entry name" value="Flavodoxin_1"/>
    <property type="match status" value="1"/>
</dbReference>
<dbReference type="SUPFAM" id="SSF63380">
    <property type="entry name" value="Riboflavin synthase domain-like"/>
    <property type="match status" value="1"/>
</dbReference>
<dbReference type="PRINTS" id="PR00369">
    <property type="entry name" value="FLAVODOXIN"/>
</dbReference>
<dbReference type="FunFam" id="3.40.50.80:FF:000001">
    <property type="entry name" value="NADPH--cytochrome P450 reductase 1"/>
    <property type="match status" value="1"/>
</dbReference>
<dbReference type="PROSITE" id="PS00201">
    <property type="entry name" value="FLAVODOXIN"/>
    <property type="match status" value="1"/>
</dbReference>
<dbReference type="Pfam" id="PF00667">
    <property type="entry name" value="FAD_binding_1"/>
    <property type="match status" value="1"/>
</dbReference>
<evidence type="ECO:0000256" key="6">
    <source>
        <dbReference type="ARBA" id="ARBA00022723"/>
    </source>
</evidence>
<dbReference type="GO" id="GO:0020037">
    <property type="term" value="F:heme binding"/>
    <property type="evidence" value="ECO:0007669"/>
    <property type="project" value="UniProtKB-UniRule"/>
</dbReference>
<dbReference type="InterPro" id="IPR001709">
    <property type="entry name" value="Flavoprot_Pyr_Nucl_cyt_Rdtase"/>
</dbReference>
<accession>A0A1I3V171</accession>
<proteinExistence type="inferred from homology"/>
<dbReference type="InterPro" id="IPR001433">
    <property type="entry name" value="OxRdtase_FAD/NAD-bd"/>
</dbReference>
<protein>
    <recommendedName>
        <fullName evidence="16">Bifunctional cytochrome P450/NADPH--P450 reductase</fullName>
    </recommendedName>
    <domain>
        <recommendedName>
            <fullName evidence="16">Cytochrome P450</fullName>
            <ecNumber evidence="16">1.14.14.1</ecNumber>
        </recommendedName>
    </domain>
    <domain>
        <recommendedName>
            <fullName evidence="16">NADPH--cytochrome P450 reductase</fullName>
            <ecNumber evidence="16">1.6.2.4</ecNumber>
        </recommendedName>
    </domain>
</protein>
<dbReference type="GO" id="GO:0004783">
    <property type="term" value="F:sulfite reductase (NADPH) activity"/>
    <property type="evidence" value="ECO:0007669"/>
    <property type="project" value="UniProtKB-EC"/>
</dbReference>
<dbReference type="PANTHER" id="PTHR19384">
    <property type="entry name" value="NITRIC OXIDE SYNTHASE-RELATED"/>
    <property type="match status" value="1"/>
</dbReference>
<dbReference type="EC" id="1.6.2.4" evidence="16"/>
<keyword evidence="9 16" id="KW-0249">Electron transport</keyword>
<keyword evidence="8 16" id="KW-0521">NADP</keyword>
<comment type="similarity">
    <text evidence="1 16">In the N-terminal section; belongs to the cytochrome P450 family.</text>
</comment>
<keyword evidence="2 16" id="KW-0813">Transport</keyword>
<keyword evidence="13" id="KW-0198">Cysteine biosynthesis</keyword>
<evidence type="ECO:0000256" key="13">
    <source>
        <dbReference type="ARBA" id="ARBA00023192"/>
    </source>
</evidence>
<name>A0A1I3V171_9HYPH</name>
<dbReference type="InterPro" id="IPR023173">
    <property type="entry name" value="NADPH_Cyt_P450_Rdtase_alpha"/>
</dbReference>
<sequence>MAPANALHPIPNPAGKPLIGNMLTVDSDAPLQSLMQLTREHGPIYWLNMMGTPLVVVSGASLVEEICDETRFDKAVRGPLRRIRALAGDGLFTGDTQEPNWGKAHNILLPTFAQRAMAGYLPLMYDIAEQLCTKWERLNADDEVDVVHDMTALALDTIGICGFDYRFNSFYRRDYHPFIDALTRTLETCMVQRGLPFEKVILTKRLNQLKEDVAFMNKLVDDIIRERRRGGDQSQKDLLNFMLAGVDKVTGESLSDENIRYQINTFLIAGHETTSGLLSFTLYFLVNNADVLARAYEEVDRVLGNDLAMQPTIGQVNQLTYVQQILNEALRLYPTAPAIGLYPYKDEVIGGQYKIKKGTFITLLTLMLHRDPSVWGPNPEVFNPDNFSREAEASRPPNAFKPWGNGQRACIGRQFAMQEATMVLGMILQRFQLFDHKKYQLKIKETLSIKPDGFTIKVKPRPGRTRSAVVLGAALASQNDNRTQVETARRPSHGTKATVLFGSNLGTTEELARAIANSAELNGFDTRFADLDSCAGNLPTEGAVIIASASYNGAPPDNAAKFVKWLNEAQPGAAAGVNYLVFGCGNRDWASTFQATPRHLDERLEALGGSRIVARGEGDAREDLDGQFQDWFKKLWPQVGAALKLDIDFSEEAKAEPLYAVEVVSGAPLNPAIGQAGAVAMKIAANRELQDVTASGRSTRHIEVALPEGQSYQPGDHLCVVPVNSPALVERVEKRFGFAPDTQIRLTTTGGRHAPFPVDGPLSVRGILSSYVELQHVATRKQIRTMAEQTRCPVTKPELERLASEASDGVDAYKSEVFARRKSVLDLLEEFPACELPFGLYLEMLPVLSPRYYSISSSPNAEPDRCAITVGVVEGEARAGNGIYKGVCSTHLVDCGEGSTIHASIKETKAGFRLPENPQTPLIMIGPGTGLAPFRAFLQERQLQAAQAKKLGPAMLFFGCRHPDQDFLYRPELEEMAGKGLVELHVAFSRHGGEKTYVQDLLRKNRSRVWELIEAGAHIYVCGDGSRMEPDVKRALAMLYAEAKDTGSSAADAWMEQMSRDNRYVLDVWAGN</sequence>
<evidence type="ECO:0000256" key="7">
    <source>
        <dbReference type="ARBA" id="ARBA00022827"/>
    </source>
</evidence>
<dbReference type="Proteomes" id="UP000323300">
    <property type="component" value="Unassembled WGS sequence"/>
</dbReference>
<keyword evidence="6 16" id="KW-0479">Metal-binding</keyword>
<comment type="cofactor">
    <cofactor evidence="16">
        <name>FAD</name>
        <dbReference type="ChEBI" id="CHEBI:57692"/>
    </cofactor>
    <cofactor evidence="16">
        <name>FMN</name>
        <dbReference type="ChEBI" id="CHEBI:58210"/>
    </cofactor>
</comment>
<dbReference type="InterPro" id="IPR001226">
    <property type="entry name" value="Flavodoxin_CS"/>
</dbReference>
<evidence type="ECO:0000256" key="3">
    <source>
        <dbReference type="ARBA" id="ARBA00022617"/>
    </source>
</evidence>
<keyword evidence="11 16" id="KW-0408">Iron</keyword>
<dbReference type="InterPro" id="IPR029039">
    <property type="entry name" value="Flavoprotein-like_sf"/>
</dbReference>
<evidence type="ECO:0000256" key="8">
    <source>
        <dbReference type="ARBA" id="ARBA00022857"/>
    </source>
</evidence>
<comment type="catalytic activity">
    <reaction evidence="16">
        <text>an organic molecule + reduced [NADPH--hemoprotein reductase] + O2 = an alcohol + oxidized [NADPH--hemoprotein reductase] + H2O + H(+)</text>
        <dbReference type="Rhea" id="RHEA:17149"/>
        <dbReference type="Rhea" id="RHEA-COMP:11964"/>
        <dbReference type="Rhea" id="RHEA-COMP:11965"/>
        <dbReference type="ChEBI" id="CHEBI:15377"/>
        <dbReference type="ChEBI" id="CHEBI:15378"/>
        <dbReference type="ChEBI" id="CHEBI:15379"/>
        <dbReference type="ChEBI" id="CHEBI:30879"/>
        <dbReference type="ChEBI" id="CHEBI:57618"/>
        <dbReference type="ChEBI" id="CHEBI:58210"/>
        <dbReference type="ChEBI" id="CHEBI:142491"/>
        <dbReference type="EC" id="1.14.14.1"/>
    </reaction>
</comment>
<dbReference type="Gene3D" id="2.40.30.10">
    <property type="entry name" value="Translation factors"/>
    <property type="match status" value="1"/>
</dbReference>
<dbReference type="Pfam" id="PF00067">
    <property type="entry name" value="p450"/>
    <property type="match status" value="1"/>
</dbReference>
<keyword evidence="10 16" id="KW-0560">Oxidoreductase</keyword>
<dbReference type="GO" id="GO:0009055">
    <property type="term" value="F:electron transfer activity"/>
    <property type="evidence" value="ECO:0007669"/>
    <property type="project" value="InterPro"/>
</dbReference>
<dbReference type="EMBL" id="FOSL01000001">
    <property type="protein sequence ID" value="SFJ89178.1"/>
    <property type="molecule type" value="Genomic_DNA"/>
</dbReference>
<reference evidence="20 21" key="1">
    <citation type="submission" date="2016-10" db="EMBL/GenBank/DDBJ databases">
        <authorList>
            <person name="Varghese N."/>
            <person name="Submissions S."/>
        </authorList>
    </citation>
    <scope>NUCLEOTIDE SEQUENCE [LARGE SCALE GENOMIC DNA]</scope>
    <source>
        <strain evidence="20 21">DSM 21822</strain>
    </source>
</reference>
<evidence type="ECO:0000256" key="15">
    <source>
        <dbReference type="ARBA" id="ARBA00052219"/>
    </source>
</evidence>
<dbReference type="InterPro" id="IPR001128">
    <property type="entry name" value="Cyt_P450"/>
</dbReference>
<dbReference type="Gene3D" id="1.20.990.10">
    <property type="entry name" value="NADPH-cytochrome p450 Reductase, Chain A, domain 3"/>
    <property type="match status" value="1"/>
</dbReference>
<comment type="catalytic activity">
    <reaction evidence="14 16">
        <text>2 oxidized [cytochrome P450] + NADPH = 2 reduced [cytochrome P450] + NADP(+) + H(+)</text>
        <dbReference type="Rhea" id="RHEA:24040"/>
        <dbReference type="Rhea" id="RHEA-COMP:14627"/>
        <dbReference type="Rhea" id="RHEA-COMP:14628"/>
        <dbReference type="ChEBI" id="CHEBI:15378"/>
        <dbReference type="ChEBI" id="CHEBI:55376"/>
        <dbReference type="ChEBI" id="CHEBI:57783"/>
        <dbReference type="ChEBI" id="CHEBI:58349"/>
        <dbReference type="ChEBI" id="CHEBI:60344"/>
        <dbReference type="EC" id="1.6.2.4"/>
    </reaction>
</comment>
<dbReference type="InterPro" id="IPR017927">
    <property type="entry name" value="FAD-bd_FR_type"/>
</dbReference>
<evidence type="ECO:0000256" key="4">
    <source>
        <dbReference type="ARBA" id="ARBA00022630"/>
    </source>
</evidence>
<feature type="domain" description="Flavodoxin-like" evidence="18">
    <location>
        <begin position="497"/>
        <end position="636"/>
    </location>
</feature>
<dbReference type="PROSITE" id="PS51384">
    <property type="entry name" value="FAD_FR"/>
    <property type="match status" value="1"/>
</dbReference>
<dbReference type="FunFam" id="1.10.630.10:FF:000040">
    <property type="entry name" value="Bifunctional cytochrome P450/NADPH--P450 reductase"/>
    <property type="match status" value="1"/>
</dbReference>
<evidence type="ECO:0000256" key="2">
    <source>
        <dbReference type="ARBA" id="ARBA00022448"/>
    </source>
</evidence>
<dbReference type="GO" id="GO:0019344">
    <property type="term" value="P:cysteine biosynthetic process"/>
    <property type="evidence" value="ECO:0007669"/>
    <property type="project" value="UniProtKB-KW"/>
</dbReference>
<dbReference type="CDD" id="cd11068">
    <property type="entry name" value="CYP120A1"/>
    <property type="match status" value="1"/>
</dbReference>
<comment type="cofactor">
    <cofactor evidence="16 17">
        <name>heme</name>
        <dbReference type="ChEBI" id="CHEBI:30413"/>
    </cofactor>
</comment>
<dbReference type="SUPFAM" id="SSF52343">
    <property type="entry name" value="Ferredoxin reductase-like, C-terminal NADP-linked domain"/>
    <property type="match status" value="1"/>
</dbReference>
<evidence type="ECO:0000256" key="16">
    <source>
        <dbReference type="PIRNR" id="PIRNR000209"/>
    </source>
</evidence>
<dbReference type="SUPFAM" id="SSF48264">
    <property type="entry name" value="Cytochrome P450"/>
    <property type="match status" value="1"/>
</dbReference>
<evidence type="ECO:0000256" key="1">
    <source>
        <dbReference type="ARBA" id="ARBA00010018"/>
    </source>
</evidence>
<evidence type="ECO:0000259" key="19">
    <source>
        <dbReference type="PROSITE" id="PS51384"/>
    </source>
</evidence>
<dbReference type="EC" id="1.14.14.1" evidence="16"/>
<feature type="binding site" description="axial binding residue" evidence="17">
    <location>
        <position position="410"/>
    </location>
    <ligand>
        <name>heme</name>
        <dbReference type="ChEBI" id="CHEBI:30413"/>
    </ligand>
    <ligandPart>
        <name>Fe</name>
        <dbReference type="ChEBI" id="CHEBI:18248"/>
    </ligandPart>
</feature>
<dbReference type="SUPFAM" id="SSF52218">
    <property type="entry name" value="Flavoproteins"/>
    <property type="match status" value="1"/>
</dbReference>
<dbReference type="PROSITE" id="PS00086">
    <property type="entry name" value="CYTOCHROME_P450"/>
    <property type="match status" value="1"/>
</dbReference>
<dbReference type="InterPro" id="IPR008254">
    <property type="entry name" value="Flavodoxin/NO_synth"/>
</dbReference>
<evidence type="ECO:0000256" key="11">
    <source>
        <dbReference type="ARBA" id="ARBA00023004"/>
    </source>
</evidence>
<dbReference type="PROSITE" id="PS50902">
    <property type="entry name" value="FLAVODOXIN_LIKE"/>
    <property type="match status" value="1"/>
</dbReference>
<comment type="catalytic activity">
    <reaction evidence="15">
        <text>hydrogen sulfide + 3 NADP(+) + 3 H2O = sulfite + 3 NADPH + 4 H(+)</text>
        <dbReference type="Rhea" id="RHEA:13801"/>
        <dbReference type="ChEBI" id="CHEBI:15377"/>
        <dbReference type="ChEBI" id="CHEBI:15378"/>
        <dbReference type="ChEBI" id="CHEBI:17359"/>
        <dbReference type="ChEBI" id="CHEBI:29919"/>
        <dbReference type="ChEBI" id="CHEBI:57783"/>
        <dbReference type="ChEBI" id="CHEBI:58349"/>
        <dbReference type="EC" id="1.8.1.2"/>
    </reaction>
</comment>
<dbReference type="GO" id="GO:0003958">
    <property type="term" value="F:NADPH-hemoprotein reductase activity"/>
    <property type="evidence" value="ECO:0007669"/>
    <property type="project" value="UniProtKB-UniRule"/>
</dbReference>
<dbReference type="InterPro" id="IPR017972">
    <property type="entry name" value="Cyt_P450_CS"/>
</dbReference>
<dbReference type="Gene3D" id="3.40.50.360">
    <property type="match status" value="1"/>
</dbReference>
<dbReference type="CDD" id="cd06206">
    <property type="entry name" value="bifunctional_CYPOR"/>
    <property type="match status" value="1"/>
</dbReference>
<evidence type="ECO:0000256" key="9">
    <source>
        <dbReference type="ARBA" id="ARBA00022982"/>
    </source>
</evidence>
<keyword evidence="21" id="KW-1185">Reference proteome</keyword>
<gene>
    <name evidence="20" type="ORF">SAMN04488498_101150</name>
</gene>
<dbReference type="Gene3D" id="1.10.630.10">
    <property type="entry name" value="Cytochrome P450"/>
    <property type="match status" value="1"/>
</dbReference>